<name>A0A1Y0IVS2_9BACL</name>
<comment type="subcellular location">
    <subcellularLocation>
        <location evidence="1">Cell membrane</location>
        <topology evidence="1">Multi-pass membrane protein</topology>
    </subcellularLocation>
</comment>
<keyword evidence="4 7" id="KW-0812">Transmembrane</keyword>
<dbReference type="Gene3D" id="3.30.240.20">
    <property type="entry name" value="bsu07140 like domains"/>
    <property type="match status" value="2"/>
</dbReference>
<dbReference type="OrthoDB" id="9778331at2"/>
<evidence type="ECO:0000259" key="9">
    <source>
        <dbReference type="Pfam" id="PF20730"/>
    </source>
</evidence>
<evidence type="ECO:0000256" key="4">
    <source>
        <dbReference type="ARBA" id="ARBA00022692"/>
    </source>
</evidence>
<feature type="transmembrane region" description="Helical" evidence="7">
    <location>
        <begin position="6"/>
        <end position="24"/>
    </location>
</feature>
<dbReference type="Pfam" id="PF04239">
    <property type="entry name" value="DUF421"/>
    <property type="match status" value="1"/>
</dbReference>
<feature type="transmembrane region" description="Helical" evidence="7">
    <location>
        <begin position="31"/>
        <end position="51"/>
    </location>
</feature>
<dbReference type="InterPro" id="IPR048454">
    <property type="entry name" value="YetF_N"/>
</dbReference>
<dbReference type="InterPro" id="IPR007353">
    <property type="entry name" value="DUF421"/>
</dbReference>
<reference evidence="11" key="1">
    <citation type="submission" date="2017-05" db="EMBL/GenBank/DDBJ databases">
        <authorList>
            <person name="Sung H."/>
        </authorList>
    </citation>
    <scope>NUCLEOTIDE SEQUENCE [LARGE SCALE GENOMIC DNA]</scope>
    <source>
        <strain evidence="11">AR23208</strain>
    </source>
</reference>
<dbReference type="EMBL" id="CP021434">
    <property type="protein sequence ID" value="ARU63483.1"/>
    <property type="molecule type" value="Genomic_DNA"/>
</dbReference>
<keyword evidence="5 7" id="KW-1133">Transmembrane helix</keyword>
<evidence type="ECO:0000256" key="7">
    <source>
        <dbReference type="SAM" id="Phobius"/>
    </source>
</evidence>
<dbReference type="Pfam" id="PF20730">
    <property type="entry name" value="YetF_N"/>
    <property type="match status" value="1"/>
</dbReference>
<feature type="transmembrane region" description="Helical" evidence="7">
    <location>
        <begin position="57"/>
        <end position="78"/>
    </location>
</feature>
<evidence type="ECO:0000256" key="2">
    <source>
        <dbReference type="ARBA" id="ARBA00006448"/>
    </source>
</evidence>
<feature type="domain" description="YetF-like N-terminal transmembrane" evidence="9">
    <location>
        <begin position="5"/>
        <end position="76"/>
    </location>
</feature>
<dbReference type="GO" id="GO:0005886">
    <property type="term" value="C:plasma membrane"/>
    <property type="evidence" value="ECO:0007669"/>
    <property type="project" value="UniProtKB-SubCell"/>
</dbReference>
<dbReference type="InterPro" id="IPR023090">
    <property type="entry name" value="UPF0702_alpha/beta_dom_sf"/>
</dbReference>
<dbReference type="PANTHER" id="PTHR34582">
    <property type="entry name" value="UPF0702 TRANSMEMBRANE PROTEIN YCAP"/>
    <property type="match status" value="1"/>
</dbReference>
<dbReference type="Proteomes" id="UP000195437">
    <property type="component" value="Chromosome"/>
</dbReference>
<evidence type="ECO:0000256" key="6">
    <source>
        <dbReference type="ARBA" id="ARBA00023136"/>
    </source>
</evidence>
<evidence type="ECO:0000259" key="8">
    <source>
        <dbReference type="Pfam" id="PF04239"/>
    </source>
</evidence>
<evidence type="ECO:0000313" key="10">
    <source>
        <dbReference type="EMBL" id="ARU63483.1"/>
    </source>
</evidence>
<keyword evidence="6 7" id="KW-0472">Membrane</keyword>
<gene>
    <name evidence="10" type="ORF">CBW65_22625</name>
</gene>
<protein>
    <recommendedName>
        <fullName evidence="12">DUF421 domain-containing protein</fullName>
    </recommendedName>
</protein>
<organism evidence="10 11">
    <name type="scientific">Tumebacillus avium</name>
    <dbReference type="NCBI Taxonomy" id="1903704"/>
    <lineage>
        <taxon>Bacteria</taxon>
        <taxon>Bacillati</taxon>
        <taxon>Bacillota</taxon>
        <taxon>Bacilli</taxon>
        <taxon>Bacillales</taxon>
        <taxon>Alicyclobacillaceae</taxon>
        <taxon>Tumebacillus</taxon>
    </lineage>
</organism>
<evidence type="ECO:0000313" key="11">
    <source>
        <dbReference type="Proteomes" id="UP000195437"/>
    </source>
</evidence>
<keyword evidence="3" id="KW-1003">Cell membrane</keyword>
<dbReference type="RefSeq" id="WP_087458819.1">
    <property type="nucleotide sequence ID" value="NZ_CP021434.1"/>
</dbReference>
<dbReference type="AlphaFoldDB" id="A0A1Y0IVS2"/>
<accession>A0A1Y0IVS2</accession>
<evidence type="ECO:0000256" key="1">
    <source>
        <dbReference type="ARBA" id="ARBA00004651"/>
    </source>
</evidence>
<keyword evidence="11" id="KW-1185">Reference proteome</keyword>
<sequence>MHLDTFYRPLAAFVALLVLSRLLGKKQIRQITAFNYISSIAFGASAAMVAFNPLIPFLHALVSMVIWGGLSYVTEMLAQKSRKIRLLLEGEPTVVIKEGKILEKSLRKEKMNVEELIMLLRQERIFSLTEVDYAILEPDGQLSILKKTKHLPASKHDVETGRANTAPFGVQIVSDGQLLTHNLKTIKRDEKWLEQQLKQQGIPTYKEVFYAEAQEGGGLYVDRKKDQPY</sequence>
<dbReference type="KEGG" id="tum:CBW65_22625"/>
<proteinExistence type="inferred from homology"/>
<evidence type="ECO:0000256" key="5">
    <source>
        <dbReference type="ARBA" id="ARBA00022989"/>
    </source>
</evidence>
<evidence type="ECO:0008006" key="12">
    <source>
        <dbReference type="Google" id="ProtNLM"/>
    </source>
</evidence>
<feature type="domain" description="YetF C-terminal" evidence="8">
    <location>
        <begin position="79"/>
        <end position="213"/>
    </location>
</feature>
<dbReference type="PANTHER" id="PTHR34582:SF6">
    <property type="entry name" value="UPF0702 TRANSMEMBRANE PROTEIN YCAP"/>
    <property type="match status" value="1"/>
</dbReference>
<comment type="similarity">
    <text evidence="2">Belongs to the UPF0702 family.</text>
</comment>
<evidence type="ECO:0000256" key="3">
    <source>
        <dbReference type="ARBA" id="ARBA00022475"/>
    </source>
</evidence>